<dbReference type="FunCoup" id="A0A151ZSE6">
    <property type="interactions" value="258"/>
</dbReference>
<dbReference type="EMBL" id="LODT01000021">
    <property type="protein sequence ID" value="KYQ96704.1"/>
    <property type="molecule type" value="Genomic_DNA"/>
</dbReference>
<keyword evidence="8" id="KW-0496">Mitochondrion</keyword>
<dbReference type="FunFam" id="3.30.70.2740:FF:000001">
    <property type="entry name" value="D-lactate dehydrogenase mitochondrial"/>
    <property type="match status" value="1"/>
</dbReference>
<dbReference type="InterPro" id="IPR006094">
    <property type="entry name" value="Oxid_FAD_bind_N"/>
</dbReference>
<proteinExistence type="inferred from homology"/>
<sequence>MNSLKILNRLKSLNSNLLKNNTIYSNIKNNTILFGINNNQYKGNNNHSNNNNDNQNQNNRFFRKTTLLSSIGLIGVLSTAHLINHLDQNNSNNVNSKLPKDVIIKLMQIFGNRFTLNDQDRDAHGKDFSYHDRCNPDAIVYPINEDEVRKLILICSEYRVPIIPYGSGTSLEGHTIAIHGGVTIDFHKMQKVLEICLDDQYVTVQPGISYDDLNIVLKDKGYFFGCDPGPGASIGGMVGTSCSGTHAVRYGTMKDNVISLRAILPNGDVIKTRSKAKKSSAGYDLTHLFIGSEGTLGITTEVTLKIQPLPEHSSVSLVTFDSIDDASKTVIQTMQSGIQIGRVELLDDVMMKAVNQANGTSYQEKSTLIFEFTGSKSTVSEQIQRVREISNRNHSSEFKFSSTPEEKDALWLARKTALWSSKVLKPDSEVWITDACVPVSKLATIIGETKSDIEKTSLLAPLVSHAGDGNFHLFILFNPNDTKEVLEAQLINHNLVERAIQYNGTCTGEHGVSFGKIKYLDQELGKETVNLMKTIKKAIDPNNIMNPGKIITVEDFNKF</sequence>
<dbReference type="Gene3D" id="3.30.465.10">
    <property type="match status" value="1"/>
</dbReference>
<dbReference type="Pfam" id="PF02913">
    <property type="entry name" value="FAD-oxidase_C"/>
    <property type="match status" value="1"/>
</dbReference>
<reference evidence="11 12" key="1">
    <citation type="submission" date="2015-12" db="EMBL/GenBank/DDBJ databases">
        <title>Dictyostelia acquired genes for synthesis and detection of signals that induce cell-type specialization by lateral gene transfer from prokaryotes.</title>
        <authorList>
            <person name="Gloeckner G."/>
            <person name="Schaap P."/>
        </authorList>
    </citation>
    <scope>NUCLEOTIDE SEQUENCE [LARGE SCALE GENOMIC DNA]</scope>
    <source>
        <strain evidence="11 12">TK</strain>
    </source>
</reference>
<dbReference type="GO" id="GO:0004458">
    <property type="term" value="F:D-lactate dehydrogenase (cytochrome) activity"/>
    <property type="evidence" value="ECO:0007669"/>
    <property type="project" value="UniProtKB-EC"/>
</dbReference>
<protein>
    <recommendedName>
        <fullName evidence="9">D-lactate dehydrogenase (cytochrome)</fullName>
        <ecNumber evidence="9">1.1.2.4</ecNumber>
    </recommendedName>
</protein>
<dbReference type="GO" id="GO:0005739">
    <property type="term" value="C:mitochondrion"/>
    <property type="evidence" value="ECO:0007669"/>
    <property type="project" value="UniProtKB-SubCell"/>
</dbReference>
<dbReference type="InParanoid" id="A0A151ZSE6"/>
<dbReference type="PANTHER" id="PTHR11748:SF111">
    <property type="entry name" value="D-LACTATE DEHYDROGENASE, MITOCHONDRIAL-RELATED"/>
    <property type="match status" value="1"/>
</dbReference>
<dbReference type="PANTHER" id="PTHR11748">
    <property type="entry name" value="D-LACTATE DEHYDROGENASE"/>
    <property type="match status" value="1"/>
</dbReference>
<keyword evidence="6" id="KW-0809">Transit peptide</keyword>
<dbReference type="InterPro" id="IPR016169">
    <property type="entry name" value="FAD-bd_PCMH_sub2"/>
</dbReference>
<dbReference type="Proteomes" id="UP000076078">
    <property type="component" value="Unassembled WGS sequence"/>
</dbReference>
<dbReference type="GO" id="GO:1903457">
    <property type="term" value="P:lactate catabolic process"/>
    <property type="evidence" value="ECO:0007669"/>
    <property type="project" value="TreeGrafter"/>
</dbReference>
<gene>
    <name evidence="11" type="ORF">DLAC_03997</name>
</gene>
<comment type="subcellular location">
    <subcellularLocation>
        <location evidence="2">Mitochondrion</location>
    </subcellularLocation>
</comment>
<dbReference type="OrthoDB" id="5332616at2759"/>
<evidence type="ECO:0000256" key="5">
    <source>
        <dbReference type="ARBA" id="ARBA00022827"/>
    </source>
</evidence>
<dbReference type="GO" id="GO:0071949">
    <property type="term" value="F:FAD binding"/>
    <property type="evidence" value="ECO:0007669"/>
    <property type="project" value="InterPro"/>
</dbReference>
<dbReference type="FunFam" id="3.30.465.10:FF:000016">
    <property type="entry name" value="probable D-lactate dehydrogenase, mitochondrial"/>
    <property type="match status" value="1"/>
</dbReference>
<evidence type="ECO:0000259" key="10">
    <source>
        <dbReference type="PROSITE" id="PS51387"/>
    </source>
</evidence>
<dbReference type="InterPro" id="IPR016171">
    <property type="entry name" value="Vanillyl_alc_oxidase_C-sub2"/>
</dbReference>
<evidence type="ECO:0000256" key="4">
    <source>
        <dbReference type="ARBA" id="ARBA00022630"/>
    </source>
</evidence>
<dbReference type="Gene3D" id="3.30.70.2740">
    <property type="match status" value="1"/>
</dbReference>
<dbReference type="Gene3D" id="1.10.45.10">
    <property type="entry name" value="Vanillyl-alcohol Oxidase, Chain A, domain 4"/>
    <property type="match status" value="1"/>
</dbReference>
<evidence type="ECO:0000256" key="1">
    <source>
        <dbReference type="ARBA" id="ARBA00001974"/>
    </source>
</evidence>
<keyword evidence="7" id="KW-0560">Oxidoreductase</keyword>
<dbReference type="PROSITE" id="PS51387">
    <property type="entry name" value="FAD_PCMH"/>
    <property type="match status" value="1"/>
</dbReference>
<keyword evidence="12" id="KW-1185">Reference proteome</keyword>
<evidence type="ECO:0000256" key="6">
    <source>
        <dbReference type="ARBA" id="ARBA00022946"/>
    </source>
</evidence>
<keyword evidence="5" id="KW-0274">FAD</keyword>
<comment type="caution">
    <text evidence="11">The sequence shown here is derived from an EMBL/GenBank/DDBJ whole genome shotgun (WGS) entry which is preliminary data.</text>
</comment>
<feature type="domain" description="FAD-binding PCMH-type" evidence="10">
    <location>
        <begin position="132"/>
        <end position="309"/>
    </location>
</feature>
<dbReference type="InterPro" id="IPR004113">
    <property type="entry name" value="FAD-bd_oxidored_4_C"/>
</dbReference>
<dbReference type="SUPFAM" id="SSF55103">
    <property type="entry name" value="FAD-linked oxidases, C-terminal domain"/>
    <property type="match status" value="1"/>
</dbReference>
<dbReference type="InterPro" id="IPR016164">
    <property type="entry name" value="FAD-linked_Oxase-like_C"/>
</dbReference>
<dbReference type="SUPFAM" id="SSF56176">
    <property type="entry name" value="FAD-binding/transporter-associated domain-like"/>
    <property type="match status" value="1"/>
</dbReference>
<comment type="similarity">
    <text evidence="3">Belongs to the FAD-binding oxidoreductase/transferase type 4 family.</text>
</comment>
<name>A0A151ZSE6_TIELA</name>
<dbReference type="STRING" id="361077.A0A151ZSE6"/>
<evidence type="ECO:0000313" key="11">
    <source>
        <dbReference type="EMBL" id="KYQ96704.1"/>
    </source>
</evidence>
<dbReference type="GO" id="GO:0008720">
    <property type="term" value="F:D-lactate dehydrogenase (NAD+) activity"/>
    <property type="evidence" value="ECO:0007669"/>
    <property type="project" value="TreeGrafter"/>
</dbReference>
<accession>A0A151ZSE6</accession>
<dbReference type="AlphaFoldDB" id="A0A151ZSE6"/>
<dbReference type="EC" id="1.1.2.4" evidence="9"/>
<dbReference type="InterPro" id="IPR036318">
    <property type="entry name" value="FAD-bd_PCMH-like_sf"/>
</dbReference>
<comment type="cofactor">
    <cofactor evidence="1">
        <name>FAD</name>
        <dbReference type="ChEBI" id="CHEBI:57692"/>
    </cofactor>
</comment>
<evidence type="ECO:0000256" key="7">
    <source>
        <dbReference type="ARBA" id="ARBA00023002"/>
    </source>
</evidence>
<dbReference type="FunFam" id="1.10.45.10:FF:000001">
    <property type="entry name" value="D-lactate dehydrogenase mitochondrial"/>
    <property type="match status" value="1"/>
</dbReference>
<evidence type="ECO:0000313" key="12">
    <source>
        <dbReference type="Proteomes" id="UP000076078"/>
    </source>
</evidence>
<evidence type="ECO:0000256" key="8">
    <source>
        <dbReference type="ARBA" id="ARBA00023128"/>
    </source>
</evidence>
<evidence type="ECO:0000256" key="2">
    <source>
        <dbReference type="ARBA" id="ARBA00004173"/>
    </source>
</evidence>
<keyword evidence="4" id="KW-0285">Flavoprotein</keyword>
<evidence type="ECO:0000256" key="9">
    <source>
        <dbReference type="ARBA" id="ARBA00038897"/>
    </source>
</evidence>
<dbReference type="Pfam" id="PF01565">
    <property type="entry name" value="FAD_binding_4"/>
    <property type="match status" value="1"/>
</dbReference>
<dbReference type="OMA" id="GQGFEWA"/>
<dbReference type="InterPro" id="IPR016166">
    <property type="entry name" value="FAD-bd_PCMH"/>
</dbReference>
<evidence type="ECO:0000256" key="3">
    <source>
        <dbReference type="ARBA" id="ARBA00008000"/>
    </source>
</evidence>
<organism evidence="11 12">
    <name type="scientific">Tieghemostelium lacteum</name>
    <name type="common">Slime mold</name>
    <name type="synonym">Dictyostelium lacteum</name>
    <dbReference type="NCBI Taxonomy" id="361077"/>
    <lineage>
        <taxon>Eukaryota</taxon>
        <taxon>Amoebozoa</taxon>
        <taxon>Evosea</taxon>
        <taxon>Eumycetozoa</taxon>
        <taxon>Dictyostelia</taxon>
        <taxon>Dictyosteliales</taxon>
        <taxon>Raperosteliaceae</taxon>
        <taxon>Tieghemostelium</taxon>
    </lineage>
</organism>